<evidence type="ECO:0000313" key="3">
    <source>
        <dbReference type="EMBL" id="AKI96937.1"/>
    </source>
</evidence>
<dbReference type="NCBIfam" id="TIGR00732">
    <property type="entry name" value="dprA"/>
    <property type="match status" value="1"/>
</dbReference>
<dbReference type="OrthoDB" id="9785707at2"/>
<sequence length="342" mass="37805">MERFEYALIALSGDFTTKEMEKLIYEGIGLKELLTSRISFLTEKKQKKMLSNISQVEKYIEKYKNHLITYLDEVYPDILRNSYSPPTVIFFEGRKKLLLEEPAISIVGSRKATAYGINVAQKLAKELDEKGLVIVSGLAAGIDAAAHKGSLDSGGRTIAVLGTGIDVIYPSSNRELFLRIANNGCIVSEFLPGTPPLKQNFPRRNRIIAGLSQAVLVVEAAIKSGSLITAKLALENGRDVFAVPGDITRKNSEGTNWLIKNGAKLITRIEDVLEEFPNFSTTIFKEEYPDSAVLNSLETGPMDFNQLLLATGIEYGQLVEELLDLQLKGFITEDQGVWQLSP</sequence>
<reference evidence="3 4" key="1">
    <citation type="submission" date="2015-04" db="EMBL/GenBank/DDBJ databases">
        <title>Complete Genome Sequence of Kosmotoga pacifica SLHLJ1.</title>
        <authorList>
            <person name="Jiang L.J."/>
            <person name="Shao Z.Z."/>
            <person name="Jebbar M."/>
        </authorList>
    </citation>
    <scope>NUCLEOTIDE SEQUENCE [LARGE SCALE GENOMIC DNA]</scope>
    <source>
        <strain evidence="3 4">SLHLJ1</strain>
    </source>
</reference>
<dbReference type="InterPro" id="IPR057666">
    <property type="entry name" value="DrpA_SLOG"/>
</dbReference>
<dbReference type="PANTHER" id="PTHR43022">
    <property type="entry name" value="PROTEIN SMF"/>
    <property type="match status" value="1"/>
</dbReference>
<evidence type="ECO:0000259" key="2">
    <source>
        <dbReference type="Pfam" id="PF02481"/>
    </source>
</evidence>
<dbReference type="PANTHER" id="PTHR43022:SF1">
    <property type="entry name" value="PROTEIN SMF"/>
    <property type="match status" value="1"/>
</dbReference>
<dbReference type="InterPro" id="IPR003488">
    <property type="entry name" value="DprA"/>
</dbReference>
<dbReference type="Pfam" id="PF02481">
    <property type="entry name" value="DNA_processg_A"/>
    <property type="match status" value="1"/>
</dbReference>
<dbReference type="Gene3D" id="3.40.50.450">
    <property type="match status" value="1"/>
</dbReference>
<dbReference type="KEGG" id="kpf:IX53_02870"/>
<dbReference type="STRING" id="1330330.IX53_02870"/>
<accession>A0A0G2Z5X0</accession>
<dbReference type="Proteomes" id="UP000035159">
    <property type="component" value="Chromosome"/>
</dbReference>
<organism evidence="3 4">
    <name type="scientific">Kosmotoga pacifica</name>
    <dbReference type="NCBI Taxonomy" id="1330330"/>
    <lineage>
        <taxon>Bacteria</taxon>
        <taxon>Thermotogati</taxon>
        <taxon>Thermotogota</taxon>
        <taxon>Thermotogae</taxon>
        <taxon>Kosmotogales</taxon>
        <taxon>Kosmotogaceae</taxon>
        <taxon>Kosmotoga</taxon>
    </lineage>
</organism>
<evidence type="ECO:0000313" key="4">
    <source>
        <dbReference type="Proteomes" id="UP000035159"/>
    </source>
</evidence>
<protein>
    <submittedName>
        <fullName evidence="3">DNA processing protein DprA</fullName>
    </submittedName>
</protein>
<dbReference type="RefSeq" id="WP_047754072.1">
    <property type="nucleotide sequence ID" value="NZ_CAJUHA010000019.1"/>
</dbReference>
<gene>
    <name evidence="3" type="ORF">IX53_02870</name>
</gene>
<dbReference type="PATRIC" id="fig|1330330.3.peg.577"/>
<feature type="domain" description="Smf/DprA SLOG" evidence="2">
    <location>
        <begin position="67"/>
        <end position="276"/>
    </location>
</feature>
<name>A0A0G2Z5X0_9BACT</name>
<proteinExistence type="inferred from homology"/>
<comment type="similarity">
    <text evidence="1">Belongs to the DprA/Smf family.</text>
</comment>
<dbReference type="AlphaFoldDB" id="A0A0G2Z5X0"/>
<evidence type="ECO:0000256" key="1">
    <source>
        <dbReference type="ARBA" id="ARBA00006525"/>
    </source>
</evidence>
<dbReference type="SUPFAM" id="SSF102405">
    <property type="entry name" value="MCP/YpsA-like"/>
    <property type="match status" value="1"/>
</dbReference>
<dbReference type="GO" id="GO:0009294">
    <property type="term" value="P:DNA-mediated transformation"/>
    <property type="evidence" value="ECO:0007669"/>
    <property type="project" value="InterPro"/>
</dbReference>
<dbReference type="EMBL" id="CP011232">
    <property type="protein sequence ID" value="AKI96937.1"/>
    <property type="molecule type" value="Genomic_DNA"/>
</dbReference>
<keyword evidence="4" id="KW-1185">Reference proteome</keyword>